<dbReference type="EMBL" id="JBHLSS010000023">
    <property type="protein sequence ID" value="MFC0708649.1"/>
    <property type="molecule type" value="Genomic_DNA"/>
</dbReference>
<accession>A0ABV6SGJ6</accession>
<sequence>MNMKRHRRFGNGFATSNGRVVYYQAIAWDWLGETYGIAQPLANESRAAWAVRVLEAQYSDRHDDVVKRYAPKGVTVEQTEVFEAALVDKLTRLEIEQRYRAGED</sequence>
<reference evidence="1 2" key="1">
    <citation type="submission" date="2024-09" db="EMBL/GenBank/DDBJ databases">
        <authorList>
            <person name="Sun Q."/>
            <person name="Mori K."/>
        </authorList>
    </citation>
    <scope>NUCLEOTIDE SEQUENCE [LARGE SCALE GENOMIC DNA]</scope>
    <source>
        <strain evidence="1 2">NCAIM B.01794</strain>
    </source>
</reference>
<protein>
    <submittedName>
        <fullName evidence="1">Uncharacterized protein</fullName>
    </submittedName>
</protein>
<keyword evidence="2" id="KW-1185">Reference proteome</keyword>
<gene>
    <name evidence="1" type="ORF">ACFFGX_03240</name>
</gene>
<proteinExistence type="predicted"/>
<organism evidence="1 2">
    <name type="scientific">Azorhizophilus paspali</name>
    <name type="common">Azotobacter paspali</name>
    <dbReference type="NCBI Taxonomy" id="69963"/>
    <lineage>
        <taxon>Bacteria</taxon>
        <taxon>Pseudomonadati</taxon>
        <taxon>Pseudomonadota</taxon>
        <taxon>Gammaproteobacteria</taxon>
        <taxon>Pseudomonadales</taxon>
        <taxon>Pseudomonadaceae</taxon>
        <taxon>Azorhizophilus</taxon>
    </lineage>
</organism>
<dbReference type="Proteomes" id="UP001589891">
    <property type="component" value="Unassembled WGS sequence"/>
</dbReference>
<name>A0ABV6SGJ6_AZOPA</name>
<dbReference type="RefSeq" id="WP_376942815.1">
    <property type="nucleotide sequence ID" value="NZ_CP171449.1"/>
</dbReference>
<comment type="caution">
    <text evidence="1">The sequence shown here is derived from an EMBL/GenBank/DDBJ whole genome shotgun (WGS) entry which is preliminary data.</text>
</comment>
<evidence type="ECO:0000313" key="1">
    <source>
        <dbReference type="EMBL" id="MFC0708649.1"/>
    </source>
</evidence>
<evidence type="ECO:0000313" key="2">
    <source>
        <dbReference type="Proteomes" id="UP001589891"/>
    </source>
</evidence>